<evidence type="ECO:0000313" key="3">
    <source>
        <dbReference type="EMBL" id="OGM07995.1"/>
    </source>
</evidence>
<comment type="caution">
    <text evidence="3">The sequence shown here is derived from an EMBL/GenBank/DDBJ whole genome shotgun (WGS) entry which is preliminary data.</text>
</comment>
<dbReference type="STRING" id="1817813.A2008_00700"/>
<evidence type="ECO:0000256" key="1">
    <source>
        <dbReference type="SAM" id="Phobius"/>
    </source>
</evidence>
<organism evidence="3 4">
    <name type="scientific">Candidatus Wallbacteria bacterium GWC2_49_35</name>
    <dbReference type="NCBI Taxonomy" id="1817813"/>
    <lineage>
        <taxon>Bacteria</taxon>
        <taxon>Candidatus Walliibacteriota</taxon>
    </lineage>
</organism>
<dbReference type="CDD" id="cd00063">
    <property type="entry name" value="FN3"/>
    <property type="match status" value="1"/>
</dbReference>
<dbReference type="NCBIfam" id="NF040662">
    <property type="entry name" value="attach_TipJ_rel"/>
    <property type="match status" value="1"/>
</dbReference>
<proteinExistence type="predicted"/>
<feature type="transmembrane region" description="Helical" evidence="1">
    <location>
        <begin position="119"/>
        <end position="141"/>
    </location>
</feature>
<name>A0A1F7X116_9BACT</name>
<dbReference type="EMBL" id="MGFH01000032">
    <property type="protein sequence ID" value="OGM07995.1"/>
    <property type="molecule type" value="Genomic_DNA"/>
</dbReference>
<gene>
    <name evidence="3" type="ORF">A2008_00700</name>
</gene>
<evidence type="ECO:0000259" key="2">
    <source>
        <dbReference type="PROSITE" id="PS50853"/>
    </source>
</evidence>
<feature type="non-terminal residue" evidence="3">
    <location>
        <position position="1550"/>
    </location>
</feature>
<dbReference type="InterPro" id="IPR032876">
    <property type="entry name" value="J_dom"/>
</dbReference>
<keyword evidence="1" id="KW-0472">Membrane</keyword>
<dbReference type="PROSITE" id="PS50853">
    <property type="entry name" value="FN3"/>
    <property type="match status" value="1"/>
</dbReference>
<keyword evidence="1" id="KW-1133">Transmembrane helix</keyword>
<feature type="domain" description="Fibronectin type-III" evidence="2">
    <location>
        <begin position="891"/>
        <end position="989"/>
    </location>
</feature>
<dbReference type="InterPro" id="IPR013783">
    <property type="entry name" value="Ig-like_fold"/>
</dbReference>
<dbReference type="SUPFAM" id="SSF49265">
    <property type="entry name" value="Fibronectin type III"/>
    <property type="match status" value="3"/>
</dbReference>
<dbReference type="PANTHER" id="PTHR36251">
    <property type="entry name" value="FELS-1 PROPHAGE HOST SPECIFICITY PROTEIN-RELATED"/>
    <property type="match status" value="1"/>
</dbReference>
<dbReference type="InterPro" id="IPR036116">
    <property type="entry name" value="FN3_sf"/>
</dbReference>
<feature type="transmembrane region" description="Helical" evidence="1">
    <location>
        <begin position="86"/>
        <end position="107"/>
    </location>
</feature>
<protein>
    <recommendedName>
        <fullName evidence="2">Fibronectin type-III domain-containing protein</fullName>
    </recommendedName>
</protein>
<evidence type="ECO:0000313" key="4">
    <source>
        <dbReference type="Proteomes" id="UP000178735"/>
    </source>
</evidence>
<dbReference type="SMART" id="SM00060">
    <property type="entry name" value="FN3"/>
    <property type="match status" value="6"/>
</dbReference>
<dbReference type="InterPro" id="IPR053171">
    <property type="entry name" value="Viral_Tip_Attach_Protein"/>
</dbReference>
<dbReference type="Pfam" id="PF13550">
    <property type="entry name" value="Phage-tail_3"/>
    <property type="match status" value="1"/>
</dbReference>
<dbReference type="InterPro" id="IPR003961">
    <property type="entry name" value="FN3_dom"/>
</dbReference>
<reference evidence="3 4" key="1">
    <citation type="journal article" date="2016" name="Nat. Commun.">
        <title>Thousands of microbial genomes shed light on interconnected biogeochemical processes in an aquifer system.</title>
        <authorList>
            <person name="Anantharaman K."/>
            <person name="Brown C.T."/>
            <person name="Hug L.A."/>
            <person name="Sharon I."/>
            <person name="Castelle C.J."/>
            <person name="Probst A.J."/>
            <person name="Thomas B.C."/>
            <person name="Singh A."/>
            <person name="Wilkins M.J."/>
            <person name="Karaoz U."/>
            <person name="Brodie E.L."/>
            <person name="Williams K.H."/>
            <person name="Hubbard S.S."/>
            <person name="Banfield J.F."/>
        </authorList>
    </citation>
    <scope>NUCLEOTIDE SEQUENCE [LARGE SCALE GENOMIC DNA]</scope>
</reference>
<dbReference type="PANTHER" id="PTHR36251:SF2">
    <property type="entry name" value="GIFSY-2 PROPHAGE HOST SPECIFICITY PROTEIN J, PHAGE LAMBDA"/>
    <property type="match status" value="1"/>
</dbReference>
<sequence>MNKITVVEIRNPFDHSDRTIRKIEYKPEKMLDAYVQDVAGENEKDVVVSVNGHIVDRDKWPETYLVKGSYMAISPMIGKEGGGKNTLALIAGIALSVVSMGVGSMVSDGAFMGSTALAMGSWSFAGYLAALAVMYVGGMIISKMTPKPQLDIATTSPTYSWNPSTPLAGQGHSLGIIFGTVRPTLTILAQHVTTDGEKQYLNILLCVGEGPIDSVTNIKINDNPIENYAGVEKDIRLGTNNQTVIQNFNDTFGDQPLSYELELAGAWVKHQTDGNAAEGLEIEFSCPSGLYHVNDDGALAAASVTLEAQYRKVIEGQGDEDNWNNFFGEKLKIGSLTLNGQPYNGAGAIYNVSAAAGAIAETWTITCTETANGGFPTRTYGKKFSVVGSVSGAKADAAAELRYSNGFIVFDVSSYYSCGVGYSFQIEITTYSASVIAAASSSMVRRTFRVDYKPVGQYEVRTRCTAKSGITARDTTRVYWSQLSAIMYDDFVRPGKVLIGIRALATGQLSGSLPNITCVATRSNVYVYNSTTNTYQVKPANNPAWASYDLIHRAKLIYNFETQMDDIVVFGAPKEKMIYQDFSDWADFCTQKGLQVNYYLDKADDLWTALREIENCGRGKVILKGTRYSAICDKPGTPVQLFTVGNIIKDTFREEFLQMKDRANAIEVTFNDAESNYERNILTVYSDDWESSDRIKHPTQIALNGITSRDQAFKEASYRLRINKYWKRSISFETDVDAIACQAGDIILIQHDVPQWGFGGRIMTVVNSTTLKLDATVTLEANETYTIYVRLGESDIIVEKTIAAAAQERVTDTITVTVAFSPLPIQYDVYSLGKVNIAAKPFRVVNIGRASDQTRRINALEYVAAVYDESGTAPVINYSALTPYADVSNMMLGQETYAQRDGSVISVMYVSWSVPRGRRMTEYHVFYSRDNGANWIKWGITEEAAITISGVKPLETYIVKVCTVNEIGILSPGVISQPCYITGKNLPPDNVASLTATQDPNDKTRIRLEWPAVGNIDLKGYLVTESDVNISNYLTETKYTYIATATRAHNFKVFAVDTSNNLSVTPAVASVNVTVEPSNVSGFAAVADPYDRTKVLLSWSAITEVDLANFEIRMGDTWADGTVIGKIKTTSFSYQLPASGFYRFWISAVNLGGYYSATPAGAENQFSFESAAPVNGAITQDLNDRTRLGVSWSPVNDPDVIMYEVRLGNDWATGAVVGIVKEASVTHVISTSGTYNFMVRAKNVAGHYSSILNISGAFSVEVSNVSGFTGTRAVNDKSKLRLTWSAVPERDVDHYEIHEGNSWDTGSLVFGNVAGTFYDATTTVEKTYKFWIKAISKAGNQSASPTLFEILISMNPTAPTNFIITTAPADRTKSIMTWAESPDLDVIEYEIRNGIDWASGTTLIKTKETRFTWTVPNTDTYAIRLRARNASGFESDEVLRSYTSYVEPSNVIGFQALQNGENVLLLWNKVTDIDLSNYEVREGPVWELASIIATGLTGVAFQFMADRETSRTFLIKAVNRAGKYSKAAASATVVISGLPPKNVIVTYDEI</sequence>
<accession>A0A1F7X116</accession>
<dbReference type="Gene3D" id="2.60.40.10">
    <property type="entry name" value="Immunoglobulins"/>
    <property type="match status" value="5"/>
</dbReference>
<keyword evidence="1" id="KW-0812">Transmembrane</keyword>
<dbReference type="Proteomes" id="UP000178735">
    <property type="component" value="Unassembled WGS sequence"/>
</dbReference>